<accession>A0ACB5U4F3</accession>
<comment type="caution">
    <text evidence="1">The sequence shown here is derived from an EMBL/GenBank/DDBJ whole genome shotgun (WGS) entry which is preliminary data.</text>
</comment>
<evidence type="ECO:0000313" key="1">
    <source>
        <dbReference type="EMBL" id="GMF00965.1"/>
    </source>
</evidence>
<sequence>MIIALTTAYVVDVIEPEKVNQGIGTVSAFVYFGVGMGTFAGSFLGLSAVQLMCLGSLLCIGNIFICLFFLPESRPQYLNERARKQDTIQKRIDAQKRQTLLEQHQHSSTSPSFKDKVINLAHDSGLGHLVDVFSSLKLFWITEYDSYGNIDWKPRFNALTLLVMFILLLFCAEGEGSCLMLYATFKFRWDNTQLARVMGLQLGAKTLGLLVLNPFLNNKLALKFTKQLQKVDMVDRIMLVVSVSAETQKRMVNFSVF</sequence>
<evidence type="ECO:0000313" key="2">
    <source>
        <dbReference type="Proteomes" id="UP001165064"/>
    </source>
</evidence>
<protein>
    <submittedName>
        <fullName evidence="1">Unnamed protein product</fullName>
    </submittedName>
</protein>
<keyword evidence="2" id="KW-1185">Reference proteome</keyword>
<proteinExistence type="predicted"/>
<name>A0ACB5U4F3_AMBMO</name>
<dbReference type="Proteomes" id="UP001165064">
    <property type="component" value="Unassembled WGS sequence"/>
</dbReference>
<organism evidence="1 2">
    <name type="scientific">Ambrosiozyma monospora</name>
    <name type="common">Yeast</name>
    <name type="synonym">Endomycopsis monosporus</name>
    <dbReference type="NCBI Taxonomy" id="43982"/>
    <lineage>
        <taxon>Eukaryota</taxon>
        <taxon>Fungi</taxon>
        <taxon>Dikarya</taxon>
        <taxon>Ascomycota</taxon>
        <taxon>Saccharomycotina</taxon>
        <taxon>Pichiomycetes</taxon>
        <taxon>Pichiales</taxon>
        <taxon>Pichiaceae</taxon>
        <taxon>Ambrosiozyma</taxon>
    </lineage>
</organism>
<dbReference type="EMBL" id="BSXS01011639">
    <property type="protein sequence ID" value="GMF00965.1"/>
    <property type="molecule type" value="Genomic_DNA"/>
</dbReference>
<reference evidence="1" key="1">
    <citation type="submission" date="2023-04" db="EMBL/GenBank/DDBJ databases">
        <title>Ambrosiozyma monospora NBRC 10751.</title>
        <authorList>
            <person name="Ichikawa N."/>
            <person name="Sato H."/>
            <person name="Tonouchi N."/>
        </authorList>
    </citation>
    <scope>NUCLEOTIDE SEQUENCE</scope>
    <source>
        <strain evidence="1">NBRC 10751</strain>
    </source>
</reference>
<gene>
    <name evidence="1" type="ORF">Amon02_001112900</name>
</gene>